<evidence type="ECO:0000313" key="6">
    <source>
        <dbReference type="Proteomes" id="UP000006813"/>
    </source>
</evidence>
<protein>
    <recommendedName>
        <fullName evidence="3">Small ribosomal subunit protein eS24</fullName>
    </recommendedName>
    <alternativeName>
        <fullName evidence="4">40S ribosomal protein S24</fullName>
    </alternativeName>
</protein>
<sequence>MVIDVLYPGNTTVPKAEIWGKLRRTFKTTPEVIFVFGFRTHFDGGKTSGFSMVYDSLDYTKKNEHKPRLARHGLTEKTKTTEKLVRGAQEQKKKVRGTAEAILVLQKAGVNIRWWFYLRIEWIFHSRINNL</sequence>
<dbReference type="SUPFAM" id="SSF54189">
    <property type="entry name" value="Ribosomal proteins S24e, L23 and L15e"/>
    <property type="match status" value="1"/>
</dbReference>
<keyword evidence="2" id="KW-0687">Ribonucleoprotein</keyword>
<dbReference type="AlphaFoldDB" id="G5BKJ4"/>
<dbReference type="GO" id="GO:0003735">
    <property type="term" value="F:structural constituent of ribosome"/>
    <property type="evidence" value="ECO:0007669"/>
    <property type="project" value="InterPro"/>
</dbReference>
<dbReference type="STRING" id="10181.G5BKJ4"/>
<dbReference type="Gene3D" id="3.30.70.3370">
    <property type="match status" value="1"/>
</dbReference>
<organism evidence="5 6">
    <name type="scientific">Heterocephalus glaber</name>
    <name type="common">Naked mole rat</name>
    <dbReference type="NCBI Taxonomy" id="10181"/>
    <lineage>
        <taxon>Eukaryota</taxon>
        <taxon>Metazoa</taxon>
        <taxon>Chordata</taxon>
        <taxon>Craniata</taxon>
        <taxon>Vertebrata</taxon>
        <taxon>Euteleostomi</taxon>
        <taxon>Mammalia</taxon>
        <taxon>Eutheria</taxon>
        <taxon>Euarchontoglires</taxon>
        <taxon>Glires</taxon>
        <taxon>Rodentia</taxon>
        <taxon>Hystricomorpha</taxon>
        <taxon>Bathyergidae</taxon>
        <taxon>Heterocephalus</taxon>
    </lineage>
</organism>
<dbReference type="InterPro" id="IPR053709">
    <property type="entry name" value="eRP_eS24_sf"/>
</dbReference>
<name>G5BKJ4_HETGA</name>
<dbReference type="GO" id="GO:0044391">
    <property type="term" value="C:ribosomal subunit"/>
    <property type="evidence" value="ECO:0007669"/>
    <property type="project" value="UniProtKB-ARBA"/>
</dbReference>
<dbReference type="Proteomes" id="UP000006813">
    <property type="component" value="Unassembled WGS sequence"/>
</dbReference>
<accession>G5BKJ4</accession>
<gene>
    <name evidence="5" type="ORF">GW7_18983</name>
</gene>
<evidence type="ECO:0000256" key="1">
    <source>
        <dbReference type="ARBA" id="ARBA00022980"/>
    </source>
</evidence>
<evidence type="ECO:0000256" key="4">
    <source>
        <dbReference type="ARBA" id="ARBA00035458"/>
    </source>
</evidence>
<dbReference type="GO" id="GO:0022626">
    <property type="term" value="C:cytosolic ribosome"/>
    <property type="evidence" value="ECO:0007669"/>
    <property type="project" value="UniProtKB-ARBA"/>
</dbReference>
<dbReference type="InterPro" id="IPR001976">
    <property type="entry name" value="Ribosomal_eS24"/>
</dbReference>
<dbReference type="PANTHER" id="PTHR10496">
    <property type="entry name" value="40S RIBOSOMAL PROTEIN S24"/>
    <property type="match status" value="1"/>
</dbReference>
<dbReference type="GO" id="GO:0006412">
    <property type="term" value="P:translation"/>
    <property type="evidence" value="ECO:0007669"/>
    <property type="project" value="InterPro"/>
</dbReference>
<dbReference type="Pfam" id="PF01282">
    <property type="entry name" value="Ribosomal_S24e"/>
    <property type="match status" value="1"/>
</dbReference>
<dbReference type="EMBL" id="JH170760">
    <property type="protein sequence ID" value="EHB09805.1"/>
    <property type="molecule type" value="Genomic_DNA"/>
</dbReference>
<evidence type="ECO:0000256" key="3">
    <source>
        <dbReference type="ARBA" id="ARBA00035149"/>
    </source>
</evidence>
<dbReference type="InParanoid" id="G5BKJ4"/>
<evidence type="ECO:0000256" key="2">
    <source>
        <dbReference type="ARBA" id="ARBA00023274"/>
    </source>
</evidence>
<evidence type="ECO:0000313" key="5">
    <source>
        <dbReference type="EMBL" id="EHB09805.1"/>
    </source>
</evidence>
<keyword evidence="1 5" id="KW-0689">Ribosomal protein</keyword>
<proteinExistence type="predicted"/>
<dbReference type="InterPro" id="IPR012678">
    <property type="entry name" value="Ribosomal_uL23/eL15/eS24_sf"/>
</dbReference>
<reference evidence="5 6" key="1">
    <citation type="journal article" date="2011" name="Nature">
        <title>Genome sequencing reveals insights into physiology and longevity of the naked mole rat.</title>
        <authorList>
            <person name="Kim E.B."/>
            <person name="Fang X."/>
            <person name="Fushan A.A."/>
            <person name="Huang Z."/>
            <person name="Lobanov A.V."/>
            <person name="Han L."/>
            <person name="Marino S.M."/>
            <person name="Sun X."/>
            <person name="Turanov A.A."/>
            <person name="Yang P."/>
            <person name="Yim S.H."/>
            <person name="Zhao X."/>
            <person name="Kasaikina M.V."/>
            <person name="Stoletzki N."/>
            <person name="Peng C."/>
            <person name="Polak P."/>
            <person name="Xiong Z."/>
            <person name="Kiezun A."/>
            <person name="Zhu Y."/>
            <person name="Chen Y."/>
            <person name="Kryukov G.V."/>
            <person name="Zhang Q."/>
            <person name="Peshkin L."/>
            <person name="Yang L."/>
            <person name="Bronson R.T."/>
            <person name="Buffenstein R."/>
            <person name="Wang B."/>
            <person name="Han C."/>
            <person name="Li Q."/>
            <person name="Chen L."/>
            <person name="Zhao W."/>
            <person name="Sunyaev S.R."/>
            <person name="Park T.J."/>
            <person name="Zhang G."/>
            <person name="Wang J."/>
            <person name="Gladyshev V.N."/>
        </authorList>
    </citation>
    <scope>NUCLEOTIDE SEQUENCE [LARGE SCALE GENOMIC DNA]</scope>
</reference>